<name>A2DS21_TRIV3</name>
<accession>A2DS21</accession>
<dbReference type="Proteomes" id="UP000001542">
    <property type="component" value="Unassembled WGS sequence"/>
</dbReference>
<proteinExistence type="predicted"/>
<dbReference type="VEuPathDB" id="TrichDB:TVAGG3_1001030"/>
<reference evidence="1" key="2">
    <citation type="journal article" date="2007" name="Science">
        <title>Draft genome sequence of the sexually transmitted pathogen Trichomonas vaginalis.</title>
        <authorList>
            <person name="Carlton J.M."/>
            <person name="Hirt R.P."/>
            <person name="Silva J.C."/>
            <person name="Delcher A.L."/>
            <person name="Schatz M."/>
            <person name="Zhao Q."/>
            <person name="Wortman J.R."/>
            <person name="Bidwell S.L."/>
            <person name="Alsmark U.C.M."/>
            <person name="Besteiro S."/>
            <person name="Sicheritz-Ponten T."/>
            <person name="Noel C.J."/>
            <person name="Dacks J.B."/>
            <person name="Foster P.G."/>
            <person name="Simillion C."/>
            <person name="Van de Peer Y."/>
            <person name="Miranda-Saavedra D."/>
            <person name="Barton G.J."/>
            <person name="Westrop G.D."/>
            <person name="Mueller S."/>
            <person name="Dessi D."/>
            <person name="Fiori P.L."/>
            <person name="Ren Q."/>
            <person name="Paulsen I."/>
            <person name="Zhang H."/>
            <person name="Bastida-Corcuera F.D."/>
            <person name="Simoes-Barbosa A."/>
            <person name="Brown M.T."/>
            <person name="Hayes R.D."/>
            <person name="Mukherjee M."/>
            <person name="Okumura C.Y."/>
            <person name="Schneider R."/>
            <person name="Smith A.J."/>
            <person name="Vanacova S."/>
            <person name="Villalvazo M."/>
            <person name="Haas B.J."/>
            <person name="Pertea M."/>
            <person name="Feldblyum T.V."/>
            <person name="Utterback T.R."/>
            <person name="Shu C.L."/>
            <person name="Osoegawa K."/>
            <person name="de Jong P.J."/>
            <person name="Hrdy I."/>
            <person name="Horvathova L."/>
            <person name="Zubacova Z."/>
            <person name="Dolezal P."/>
            <person name="Malik S.B."/>
            <person name="Logsdon J.M. Jr."/>
            <person name="Henze K."/>
            <person name="Gupta A."/>
            <person name="Wang C.C."/>
            <person name="Dunne R.L."/>
            <person name="Upcroft J.A."/>
            <person name="Upcroft P."/>
            <person name="White O."/>
            <person name="Salzberg S.L."/>
            <person name="Tang P."/>
            <person name="Chiu C.-H."/>
            <person name="Lee Y.-S."/>
            <person name="Embley T.M."/>
            <person name="Coombs G.H."/>
            <person name="Mottram J.C."/>
            <person name="Tachezy J."/>
            <person name="Fraser-Liggett C.M."/>
            <person name="Johnson P.J."/>
        </authorList>
    </citation>
    <scope>NUCLEOTIDE SEQUENCE [LARGE SCALE GENOMIC DNA]</scope>
    <source>
        <strain evidence="1">G3</strain>
    </source>
</reference>
<sequence length="228" mass="26528">MGELFNVNISQYLSKHTDLNENANNIQGKINDNSQDSSDNLNFGDEIKEKSDQMNCNYAFQRYSSSASTTAQDSIIVSKPNSFILMDLIRSCLREDGKVLQFFEKSIYPRFIEINNTKEEQDEFSVVYDFMNFIIPTFFGKISGNIFQDKLNTDEDFSSGTEFLIARTNSEEVRNNCLAVVRTLMDFSFSEQIYDMYEVNQEFLTRKSKQFFWGSRMFLQDQAIEQIP</sequence>
<dbReference type="VEuPathDB" id="TrichDB:TVAG_447500"/>
<dbReference type="EMBL" id="DS113238">
    <property type="protein sequence ID" value="EAY16791.1"/>
    <property type="molecule type" value="Genomic_DNA"/>
</dbReference>
<keyword evidence="2" id="KW-1185">Reference proteome</keyword>
<gene>
    <name evidence="1" type="ORF">TVAG_447500</name>
</gene>
<dbReference type="InParanoid" id="A2DS21"/>
<evidence type="ECO:0000313" key="1">
    <source>
        <dbReference type="EMBL" id="EAY16791.1"/>
    </source>
</evidence>
<dbReference type="KEGG" id="tva:4774803"/>
<evidence type="ECO:0000313" key="2">
    <source>
        <dbReference type="Proteomes" id="UP000001542"/>
    </source>
</evidence>
<dbReference type="AlphaFoldDB" id="A2DS21"/>
<dbReference type="RefSeq" id="XP_001329014.1">
    <property type="nucleotide sequence ID" value="XM_001328979.1"/>
</dbReference>
<protein>
    <submittedName>
        <fullName evidence="1">Uncharacterized protein</fullName>
    </submittedName>
</protein>
<reference evidence="1" key="1">
    <citation type="submission" date="2006-10" db="EMBL/GenBank/DDBJ databases">
        <authorList>
            <person name="Amadeo P."/>
            <person name="Zhao Q."/>
            <person name="Wortman J."/>
            <person name="Fraser-Liggett C."/>
            <person name="Carlton J."/>
        </authorList>
    </citation>
    <scope>NUCLEOTIDE SEQUENCE</scope>
    <source>
        <strain evidence="1">G3</strain>
    </source>
</reference>
<organism evidence="1 2">
    <name type="scientific">Trichomonas vaginalis (strain ATCC PRA-98 / G3)</name>
    <dbReference type="NCBI Taxonomy" id="412133"/>
    <lineage>
        <taxon>Eukaryota</taxon>
        <taxon>Metamonada</taxon>
        <taxon>Parabasalia</taxon>
        <taxon>Trichomonadida</taxon>
        <taxon>Trichomonadidae</taxon>
        <taxon>Trichomonas</taxon>
    </lineage>
</organism>